<sequence>IQKKKDVQLSGHSGDGFLTIWSTISGYQVADFSLLSEHIKSVAISKYKSGYPFKQMLNDVRQEIRKSNNGEWYCVETQDTTSYDMQKNILKKIDGNGCTSSKSLKQLVFFLLVFKLIAKTKQKKYYLCFF</sequence>
<feature type="non-terminal residue" evidence="1">
    <location>
        <position position="130"/>
    </location>
</feature>
<feature type="non-terminal residue" evidence="1">
    <location>
        <position position="1"/>
    </location>
</feature>
<keyword evidence="2" id="KW-1185">Reference proteome</keyword>
<evidence type="ECO:0000313" key="2">
    <source>
        <dbReference type="Proteomes" id="UP000023152"/>
    </source>
</evidence>
<gene>
    <name evidence="1" type="ORF">RFI_34379</name>
</gene>
<proteinExistence type="predicted"/>
<protein>
    <submittedName>
        <fullName evidence="1">Uncharacterized protein</fullName>
    </submittedName>
</protein>
<dbReference type="Proteomes" id="UP000023152">
    <property type="component" value="Unassembled WGS sequence"/>
</dbReference>
<evidence type="ECO:0000313" key="1">
    <source>
        <dbReference type="EMBL" id="ETO03031.1"/>
    </source>
</evidence>
<dbReference type="EMBL" id="ASPP01034336">
    <property type="protein sequence ID" value="ETO03031.1"/>
    <property type="molecule type" value="Genomic_DNA"/>
</dbReference>
<reference evidence="1 2" key="1">
    <citation type="journal article" date="2013" name="Curr. Biol.">
        <title>The Genome of the Foraminiferan Reticulomyxa filosa.</title>
        <authorList>
            <person name="Glockner G."/>
            <person name="Hulsmann N."/>
            <person name="Schleicher M."/>
            <person name="Noegel A.A."/>
            <person name="Eichinger L."/>
            <person name="Gallinger C."/>
            <person name="Pawlowski J."/>
            <person name="Sierra R."/>
            <person name="Euteneuer U."/>
            <person name="Pillet L."/>
            <person name="Moustafa A."/>
            <person name="Platzer M."/>
            <person name="Groth M."/>
            <person name="Szafranski K."/>
            <person name="Schliwa M."/>
        </authorList>
    </citation>
    <scope>NUCLEOTIDE SEQUENCE [LARGE SCALE GENOMIC DNA]</scope>
</reference>
<dbReference type="AlphaFoldDB" id="X6LNT2"/>
<organism evidence="1 2">
    <name type="scientific">Reticulomyxa filosa</name>
    <dbReference type="NCBI Taxonomy" id="46433"/>
    <lineage>
        <taxon>Eukaryota</taxon>
        <taxon>Sar</taxon>
        <taxon>Rhizaria</taxon>
        <taxon>Retaria</taxon>
        <taxon>Foraminifera</taxon>
        <taxon>Monothalamids</taxon>
        <taxon>Reticulomyxidae</taxon>
        <taxon>Reticulomyxa</taxon>
    </lineage>
</organism>
<name>X6LNT2_RETFI</name>
<accession>X6LNT2</accession>
<comment type="caution">
    <text evidence="1">The sequence shown here is derived from an EMBL/GenBank/DDBJ whole genome shotgun (WGS) entry which is preliminary data.</text>
</comment>
<dbReference type="OrthoDB" id="6097640at2759"/>